<organism evidence="2 3">
    <name type="scientific">Vagococcus acidifermentans</name>
    <dbReference type="NCBI Taxonomy" id="564710"/>
    <lineage>
        <taxon>Bacteria</taxon>
        <taxon>Bacillati</taxon>
        <taxon>Bacillota</taxon>
        <taxon>Bacilli</taxon>
        <taxon>Lactobacillales</taxon>
        <taxon>Enterococcaceae</taxon>
        <taxon>Vagococcus</taxon>
    </lineage>
</organism>
<dbReference type="AlphaFoldDB" id="A0A430AN99"/>
<dbReference type="EMBL" id="NGKC01000018">
    <property type="protein sequence ID" value="RSU09545.1"/>
    <property type="molecule type" value="Genomic_DNA"/>
</dbReference>
<keyword evidence="3" id="KW-1185">Reference proteome</keyword>
<dbReference type="PANTHER" id="PTHR37038">
    <property type="entry name" value="TRANSCRIPTIONAL REGULATOR-RELATED"/>
    <property type="match status" value="1"/>
</dbReference>
<proteinExistence type="predicted"/>
<comment type="caution">
    <text evidence="2">The sequence shown here is derived from an EMBL/GenBank/DDBJ whole genome shotgun (WGS) entry which is preliminary data.</text>
</comment>
<evidence type="ECO:0000259" key="1">
    <source>
        <dbReference type="PROSITE" id="PS50943"/>
    </source>
</evidence>
<dbReference type="InterPro" id="IPR010982">
    <property type="entry name" value="Lambda_DNA-bd_dom_sf"/>
</dbReference>
<dbReference type="InterPro" id="IPR001387">
    <property type="entry name" value="Cro/C1-type_HTH"/>
</dbReference>
<dbReference type="SMART" id="SM00530">
    <property type="entry name" value="HTH_XRE"/>
    <property type="match status" value="1"/>
</dbReference>
<dbReference type="Gene3D" id="1.10.260.40">
    <property type="entry name" value="lambda repressor-like DNA-binding domains"/>
    <property type="match status" value="1"/>
</dbReference>
<evidence type="ECO:0000313" key="3">
    <source>
        <dbReference type="Proteomes" id="UP000286773"/>
    </source>
</evidence>
<evidence type="ECO:0000313" key="2">
    <source>
        <dbReference type="EMBL" id="RSU09545.1"/>
    </source>
</evidence>
<dbReference type="Proteomes" id="UP000286773">
    <property type="component" value="Unassembled WGS sequence"/>
</dbReference>
<reference evidence="2 3" key="1">
    <citation type="submission" date="2017-05" db="EMBL/GenBank/DDBJ databases">
        <title>Vagococcus spp. assemblies.</title>
        <authorList>
            <person name="Gulvik C.A."/>
        </authorList>
    </citation>
    <scope>NUCLEOTIDE SEQUENCE [LARGE SCALE GENOMIC DNA]</scope>
    <source>
        <strain evidence="2 3">LMG 24798</strain>
    </source>
</reference>
<feature type="domain" description="HTH cro/C1-type" evidence="1">
    <location>
        <begin position="8"/>
        <end position="61"/>
    </location>
</feature>
<gene>
    <name evidence="2" type="ORF">CBF27_12620</name>
</gene>
<protein>
    <recommendedName>
        <fullName evidence="1">HTH cro/C1-type domain-containing protein</fullName>
    </recommendedName>
</protein>
<accession>A0A430AN99</accession>
<dbReference type="RefSeq" id="WP_126814866.1">
    <property type="nucleotide sequence ID" value="NZ_NGKC01000018.1"/>
</dbReference>
<dbReference type="GO" id="GO:0003677">
    <property type="term" value="F:DNA binding"/>
    <property type="evidence" value="ECO:0007669"/>
    <property type="project" value="InterPro"/>
</dbReference>
<dbReference type="Pfam" id="PF01381">
    <property type="entry name" value="HTH_3"/>
    <property type="match status" value="1"/>
</dbReference>
<name>A0A430AN99_9ENTE</name>
<dbReference type="PROSITE" id="PS50943">
    <property type="entry name" value="HTH_CROC1"/>
    <property type="match status" value="1"/>
</dbReference>
<dbReference type="CDD" id="cd00093">
    <property type="entry name" value="HTH_XRE"/>
    <property type="match status" value="1"/>
</dbReference>
<dbReference type="OrthoDB" id="2296017at2"/>
<dbReference type="SUPFAM" id="SSF47413">
    <property type="entry name" value="lambda repressor-like DNA-binding domains"/>
    <property type="match status" value="1"/>
</dbReference>
<sequence>MENYGNTFRMLRKSKGFTMKEVAGGIVSTHFLSDFERGKSDISLANFIKLLSRINLSFEEISHAHESDSFAEVEIF</sequence>
<dbReference type="InterPro" id="IPR053163">
    <property type="entry name" value="HTH-type_regulator_Rgg"/>
</dbReference>
<dbReference type="PANTHER" id="PTHR37038:SF12">
    <property type="entry name" value="TRANSCRIPTIONAL REGULATOR"/>
    <property type="match status" value="1"/>
</dbReference>